<keyword evidence="1" id="KW-0472">Membrane</keyword>
<name>G2YCL1_BOTF4</name>
<protein>
    <submittedName>
        <fullName evidence="2">Uncharacterized protein</fullName>
    </submittedName>
</protein>
<evidence type="ECO:0000313" key="2">
    <source>
        <dbReference type="EMBL" id="CCD34840.1"/>
    </source>
</evidence>
<evidence type="ECO:0000313" key="3">
    <source>
        <dbReference type="Proteomes" id="UP000008177"/>
    </source>
</evidence>
<gene>
    <name evidence="2" type="ORF">BofuT4_P098160.1</name>
</gene>
<accession>G2YCL1</accession>
<keyword evidence="1" id="KW-1133">Transmembrane helix</keyword>
<dbReference type="Proteomes" id="UP000008177">
    <property type="component" value="Unplaced contigs"/>
</dbReference>
<evidence type="ECO:0000256" key="1">
    <source>
        <dbReference type="SAM" id="Phobius"/>
    </source>
</evidence>
<reference evidence="3" key="1">
    <citation type="journal article" date="2011" name="PLoS Genet.">
        <title>Genomic analysis of the necrotrophic fungal pathogens Sclerotinia sclerotiorum and Botrytis cinerea.</title>
        <authorList>
            <person name="Amselem J."/>
            <person name="Cuomo C.A."/>
            <person name="van Kan J.A."/>
            <person name="Viaud M."/>
            <person name="Benito E.P."/>
            <person name="Couloux A."/>
            <person name="Coutinho P.M."/>
            <person name="de Vries R.P."/>
            <person name="Dyer P.S."/>
            <person name="Fillinger S."/>
            <person name="Fournier E."/>
            <person name="Gout L."/>
            <person name="Hahn M."/>
            <person name="Kohn L."/>
            <person name="Lapalu N."/>
            <person name="Plummer K.M."/>
            <person name="Pradier J.M."/>
            <person name="Quevillon E."/>
            <person name="Sharon A."/>
            <person name="Simon A."/>
            <person name="ten Have A."/>
            <person name="Tudzynski B."/>
            <person name="Tudzynski P."/>
            <person name="Wincker P."/>
            <person name="Andrew M."/>
            <person name="Anthouard V."/>
            <person name="Beever R.E."/>
            <person name="Beffa R."/>
            <person name="Benoit I."/>
            <person name="Bouzid O."/>
            <person name="Brault B."/>
            <person name="Chen Z."/>
            <person name="Choquer M."/>
            <person name="Collemare J."/>
            <person name="Cotton P."/>
            <person name="Danchin E.G."/>
            <person name="Da Silva C."/>
            <person name="Gautier A."/>
            <person name="Giraud C."/>
            <person name="Giraud T."/>
            <person name="Gonzalez C."/>
            <person name="Grossetete S."/>
            <person name="Guldener U."/>
            <person name="Henrissat B."/>
            <person name="Howlett B.J."/>
            <person name="Kodira C."/>
            <person name="Kretschmer M."/>
            <person name="Lappartient A."/>
            <person name="Leroch M."/>
            <person name="Levis C."/>
            <person name="Mauceli E."/>
            <person name="Neuveglise C."/>
            <person name="Oeser B."/>
            <person name="Pearson M."/>
            <person name="Poulain J."/>
            <person name="Poussereau N."/>
            <person name="Quesneville H."/>
            <person name="Rascle C."/>
            <person name="Schumacher J."/>
            <person name="Segurens B."/>
            <person name="Sexton A."/>
            <person name="Silva E."/>
            <person name="Sirven C."/>
            <person name="Soanes D.M."/>
            <person name="Talbot N.J."/>
            <person name="Templeton M."/>
            <person name="Yandava C."/>
            <person name="Yarden O."/>
            <person name="Zeng Q."/>
            <person name="Rollins J.A."/>
            <person name="Lebrun M.H."/>
            <person name="Dickman M."/>
        </authorList>
    </citation>
    <scope>NUCLEOTIDE SEQUENCE [LARGE SCALE GENOMIC DNA]</scope>
    <source>
        <strain evidence="3">T4</strain>
    </source>
</reference>
<dbReference type="InParanoid" id="G2YCL1"/>
<dbReference type="HOGENOM" id="CLU_2072783_0_0_1"/>
<feature type="transmembrane region" description="Helical" evidence="1">
    <location>
        <begin position="21"/>
        <end position="39"/>
    </location>
</feature>
<dbReference type="AlphaFoldDB" id="G2YCL1"/>
<keyword evidence="1" id="KW-0812">Transmembrane</keyword>
<organism evidence="2 3">
    <name type="scientific">Botryotinia fuckeliana (strain T4)</name>
    <name type="common">Noble rot fungus</name>
    <name type="synonym">Botrytis cinerea</name>
    <dbReference type="NCBI Taxonomy" id="999810"/>
    <lineage>
        <taxon>Eukaryota</taxon>
        <taxon>Fungi</taxon>
        <taxon>Dikarya</taxon>
        <taxon>Ascomycota</taxon>
        <taxon>Pezizomycotina</taxon>
        <taxon>Leotiomycetes</taxon>
        <taxon>Helotiales</taxon>
        <taxon>Sclerotiniaceae</taxon>
        <taxon>Botrytis</taxon>
    </lineage>
</organism>
<proteinExistence type="predicted"/>
<dbReference type="EMBL" id="FQ790318">
    <property type="protein sequence ID" value="CCD34840.1"/>
    <property type="molecule type" value="Genomic_DNA"/>
</dbReference>
<sequence>MIKRSDYRNFNFLNSDIWTSIHAYIGVICVSLPTFITLYPKITYCIRNESSTPLWDATICHFSTKPYRFQRGSSSQEALLPSTPAAIVAGRAPAEQQPYELGPLDIDQIRVKRTAEVV</sequence>